<evidence type="ECO:0000313" key="3">
    <source>
        <dbReference type="EMBL" id="CAH3145869.1"/>
    </source>
</evidence>
<dbReference type="PANTHER" id="PTHR35826:SF1">
    <property type="entry name" value="PROTEIN ATP6V1FNB-LIKE"/>
    <property type="match status" value="1"/>
</dbReference>
<evidence type="ECO:0000256" key="1">
    <source>
        <dbReference type="SAM" id="MobiDB-lite"/>
    </source>
</evidence>
<dbReference type="Pfam" id="PF22589">
    <property type="entry name" value="SPMIP1"/>
    <property type="match status" value="1"/>
</dbReference>
<dbReference type="InterPro" id="IPR054323">
    <property type="entry name" value="SPMIP1_C"/>
</dbReference>
<comment type="caution">
    <text evidence="3">The sequence shown here is derived from an EMBL/GenBank/DDBJ whole genome shotgun (WGS) entry which is preliminary data.</text>
</comment>
<dbReference type="EMBL" id="CALNXI010000901">
    <property type="protein sequence ID" value="CAH3145869.1"/>
    <property type="molecule type" value="Genomic_DNA"/>
</dbReference>
<dbReference type="PANTHER" id="PTHR35826">
    <property type="entry name" value="PROTEIN ATP6V1FNB-LIKE"/>
    <property type="match status" value="1"/>
</dbReference>
<feature type="region of interest" description="Disordered" evidence="1">
    <location>
        <begin position="62"/>
        <end position="92"/>
    </location>
</feature>
<reference evidence="3 4" key="1">
    <citation type="submission" date="2022-05" db="EMBL/GenBank/DDBJ databases">
        <authorList>
            <consortium name="Genoscope - CEA"/>
            <person name="William W."/>
        </authorList>
    </citation>
    <scope>NUCLEOTIDE SEQUENCE [LARGE SCALE GENOMIC DNA]</scope>
</reference>
<keyword evidence="4" id="KW-1185">Reference proteome</keyword>
<dbReference type="Proteomes" id="UP001159427">
    <property type="component" value="Unassembled WGS sequence"/>
</dbReference>
<proteinExistence type="predicted"/>
<evidence type="ECO:0000313" key="4">
    <source>
        <dbReference type="Proteomes" id="UP001159427"/>
    </source>
</evidence>
<sequence length="178" mass="21080">MVRELNMDTQRQNFWKESIDKEAFVRLAWHARYSKEWARDAAQVAQRPRKEGLKINALHSLKQEMEAKEKEEKESRKEVEETAKKDPESLLVEMRPVSRDTRELLYDGFSALGGGRYAYLQKRKLKDPEIKYEFPILSSWEIGWRLQDCVTQHGAPKNGRTRVIRDNFFRPNGIFYTS</sequence>
<organism evidence="3 4">
    <name type="scientific">Porites evermanni</name>
    <dbReference type="NCBI Taxonomy" id="104178"/>
    <lineage>
        <taxon>Eukaryota</taxon>
        <taxon>Metazoa</taxon>
        <taxon>Cnidaria</taxon>
        <taxon>Anthozoa</taxon>
        <taxon>Hexacorallia</taxon>
        <taxon>Scleractinia</taxon>
        <taxon>Fungiina</taxon>
        <taxon>Poritidae</taxon>
        <taxon>Porites</taxon>
    </lineage>
</organism>
<feature type="compositionally biased region" description="Basic and acidic residues" evidence="1">
    <location>
        <begin position="62"/>
        <end position="88"/>
    </location>
</feature>
<gene>
    <name evidence="3" type="ORF">PEVE_00043792</name>
</gene>
<evidence type="ECO:0000259" key="2">
    <source>
        <dbReference type="Pfam" id="PF22589"/>
    </source>
</evidence>
<feature type="domain" description="Sperm microtubule inner protein 1 C-terminal" evidence="2">
    <location>
        <begin position="63"/>
        <end position="176"/>
    </location>
</feature>
<name>A0ABN8PMU8_9CNID</name>
<accession>A0ABN8PMU8</accession>
<protein>
    <recommendedName>
        <fullName evidence="2">Sperm microtubule inner protein 1 C-terminal domain-containing protein</fullName>
    </recommendedName>
</protein>